<dbReference type="NCBIfam" id="TIGR03624">
    <property type="entry name" value="putative hydrolase"/>
    <property type="match status" value="1"/>
</dbReference>
<reference evidence="3" key="1">
    <citation type="submission" date="2016-10" db="EMBL/GenBank/DDBJ databases">
        <authorList>
            <person name="Varghese N."/>
            <person name="Submissions S."/>
        </authorList>
    </citation>
    <scope>NUCLEOTIDE SEQUENCE [LARGE SCALE GENOMIC DNA]</scope>
    <source>
        <strain evidence="3">DSM 45460</strain>
    </source>
</reference>
<evidence type="ECO:0000256" key="1">
    <source>
        <dbReference type="SAM" id="MobiDB-lite"/>
    </source>
</evidence>
<evidence type="ECO:0000313" key="3">
    <source>
        <dbReference type="Proteomes" id="UP000199213"/>
    </source>
</evidence>
<dbReference type="Pfam" id="PF10103">
    <property type="entry name" value="Zincin_2"/>
    <property type="match status" value="1"/>
</dbReference>
<organism evidence="2 3">
    <name type="scientific">Actinopolyspora mzabensis</name>
    <dbReference type="NCBI Taxonomy" id="995066"/>
    <lineage>
        <taxon>Bacteria</taxon>
        <taxon>Bacillati</taxon>
        <taxon>Actinomycetota</taxon>
        <taxon>Actinomycetes</taxon>
        <taxon>Actinopolysporales</taxon>
        <taxon>Actinopolysporaceae</taxon>
        <taxon>Actinopolyspora</taxon>
    </lineage>
</organism>
<dbReference type="InterPro" id="IPR042271">
    <property type="entry name" value="Zinicin_2_N"/>
</dbReference>
<dbReference type="PANTHER" id="PTHR39420">
    <property type="match status" value="1"/>
</dbReference>
<dbReference type="Proteomes" id="UP000199213">
    <property type="component" value="Unassembled WGS sequence"/>
</dbReference>
<dbReference type="NCBIfam" id="TIGR03883">
    <property type="entry name" value="DUF2342_F420"/>
    <property type="match status" value="1"/>
</dbReference>
<dbReference type="Gene3D" id="1.20.150.30">
    <property type="entry name" value="Zincin-like metallopeptidase, N-terminal domain"/>
    <property type="match status" value="1"/>
</dbReference>
<dbReference type="SUPFAM" id="SSF55486">
    <property type="entry name" value="Metalloproteases ('zincins'), catalytic domain"/>
    <property type="match status" value="1"/>
</dbReference>
<protein>
    <submittedName>
        <fullName evidence="2">Putative hydrolase/uncharacterized protein, coenzyme F420 biosynthesis associated</fullName>
    </submittedName>
</protein>
<evidence type="ECO:0000313" key="2">
    <source>
        <dbReference type="EMBL" id="SDK32382.1"/>
    </source>
</evidence>
<dbReference type="EMBL" id="FNFM01000006">
    <property type="protein sequence ID" value="SDK32382.1"/>
    <property type="molecule type" value="Genomic_DNA"/>
</dbReference>
<proteinExistence type="predicted"/>
<keyword evidence="3" id="KW-1185">Reference proteome</keyword>
<dbReference type="GO" id="GO:0016787">
    <property type="term" value="F:hydrolase activity"/>
    <property type="evidence" value="ECO:0007669"/>
    <property type="project" value="UniProtKB-KW"/>
</dbReference>
<feature type="region of interest" description="Disordered" evidence="1">
    <location>
        <begin position="25"/>
        <end position="56"/>
    </location>
</feature>
<keyword evidence="2" id="KW-0378">Hydrolase</keyword>
<gene>
    <name evidence="2" type="ORF">SAMN04487820_106326</name>
</gene>
<dbReference type="InterPro" id="IPR018766">
    <property type="entry name" value="Zinicin_2"/>
</dbReference>
<accession>A0A1G9AYQ0</accession>
<dbReference type="InterPro" id="IPR022454">
    <property type="entry name" value="CHP03883_F420-assoc"/>
</dbReference>
<dbReference type="AlphaFoldDB" id="A0A1G9AYQ0"/>
<name>A0A1G9AYQ0_ACTMZ</name>
<dbReference type="PANTHER" id="PTHR39420:SF1">
    <property type="entry name" value="HYDROLASE"/>
    <property type="match status" value="1"/>
</dbReference>
<sequence>MRAGDSPCDAPAGTVGNVTVRASALSAPLRRDSARHARPSQQRRDGHVSGHGSGDVVDWNTAVATASRLLGPGPEISRSEADHVVAELRDFSVTAETHVRELTGLGADLPVAPGDVVDRPGWLRGATRGLAELTGTALADAGGEDREEVNPVLAAVNSRGAGMQAGLVLAYLGTKVLGQYDPFVPAESGSGDRGRLLLVAPNIVAAQRALGVPEDDFRMWVCLHESTHRLQFNAVPWLREHFSRSIGELFTEMEGSTGELLGRLPAAARELRAARTGGSDTSPGMLGVVELLQSPRQRAALDRILAISTLLEGHADHVMDAVGPRVVPSVHTIRERFTQRRAGGGLFDRVLRSLLGVDAKIKQYAKGAEFTRRVVDAVGMTGFNAVWQEPENLPTRSELSDPPAWLRRVHG</sequence>